<dbReference type="Proteomes" id="UP000364291">
    <property type="component" value="Unassembled WGS sequence"/>
</dbReference>
<dbReference type="InterPro" id="IPR006620">
    <property type="entry name" value="Pro_4_hyd_alph"/>
</dbReference>
<gene>
    <name evidence="8" type="ORF">PAP18089_01683</name>
</gene>
<name>A0A5E5P4I4_9BURK</name>
<dbReference type="PANTHER" id="PTHR10869:SF246">
    <property type="entry name" value="TRANSMEMBRANE PROLYL 4-HYDROXYLASE"/>
    <property type="match status" value="1"/>
</dbReference>
<comment type="cofactor">
    <cofactor evidence="1">
        <name>L-ascorbate</name>
        <dbReference type="ChEBI" id="CHEBI:38290"/>
    </cofactor>
</comment>
<evidence type="ECO:0000256" key="4">
    <source>
        <dbReference type="ARBA" id="ARBA00022964"/>
    </source>
</evidence>
<keyword evidence="2" id="KW-0479">Metal-binding</keyword>
<proteinExistence type="predicted"/>
<feature type="domain" description="Fe2OG dioxygenase" evidence="7">
    <location>
        <begin position="112"/>
        <end position="202"/>
    </location>
</feature>
<dbReference type="InterPro" id="IPR005123">
    <property type="entry name" value="Oxoglu/Fe-dep_dioxygenase_dom"/>
</dbReference>
<dbReference type="SMART" id="SM00702">
    <property type="entry name" value="P4Hc"/>
    <property type="match status" value="1"/>
</dbReference>
<evidence type="ECO:0000259" key="7">
    <source>
        <dbReference type="PROSITE" id="PS51471"/>
    </source>
</evidence>
<organism evidence="8 9">
    <name type="scientific">Pandoraea apista</name>
    <dbReference type="NCBI Taxonomy" id="93218"/>
    <lineage>
        <taxon>Bacteria</taxon>
        <taxon>Pseudomonadati</taxon>
        <taxon>Pseudomonadota</taxon>
        <taxon>Betaproteobacteria</taxon>
        <taxon>Burkholderiales</taxon>
        <taxon>Burkholderiaceae</taxon>
        <taxon>Pandoraea</taxon>
    </lineage>
</organism>
<evidence type="ECO:0000256" key="2">
    <source>
        <dbReference type="ARBA" id="ARBA00022723"/>
    </source>
</evidence>
<keyword evidence="5" id="KW-0560">Oxidoreductase</keyword>
<dbReference type="GO" id="GO:0005506">
    <property type="term" value="F:iron ion binding"/>
    <property type="evidence" value="ECO:0007669"/>
    <property type="project" value="InterPro"/>
</dbReference>
<dbReference type="AlphaFoldDB" id="A0A5E5P4I4"/>
<dbReference type="Gene3D" id="2.60.120.620">
    <property type="entry name" value="q2cbj1_9rhob like domain"/>
    <property type="match status" value="1"/>
</dbReference>
<evidence type="ECO:0000256" key="6">
    <source>
        <dbReference type="ARBA" id="ARBA00023004"/>
    </source>
</evidence>
<sequence>MFRSCPVEPIVEMQQTPSRFSEILPAVLSVSATSAQECRLAIDQAQTGDWTQAEITNYDDNGMLSQHVDLKARNVEVKGPTQIPTLCEWYCSLLTGLGAPIVRERWGISGLRLSGTQLAKYEVGSHIRPHNDTATEFSARCVSALLYLNEDYEGGELIFPRLGATHRAKAGELVLFPSEYLHAVSPVLKGTRYCFVGFFLAEAFGNWAERLNQFRFD</sequence>
<dbReference type="PANTHER" id="PTHR10869">
    <property type="entry name" value="PROLYL 4-HYDROXYLASE ALPHA SUBUNIT"/>
    <property type="match status" value="1"/>
</dbReference>
<dbReference type="EMBL" id="CABPSX010000002">
    <property type="protein sequence ID" value="VVG70719.1"/>
    <property type="molecule type" value="Genomic_DNA"/>
</dbReference>
<keyword evidence="3" id="KW-0847">Vitamin C</keyword>
<reference evidence="8 9" key="1">
    <citation type="submission" date="2019-08" db="EMBL/GenBank/DDBJ databases">
        <authorList>
            <person name="Peeters C."/>
        </authorList>
    </citation>
    <scope>NUCLEOTIDE SEQUENCE [LARGE SCALE GENOMIC DNA]</scope>
    <source>
        <strain evidence="8 9">LMG 18089</strain>
    </source>
</reference>
<accession>A0A5E5P4I4</accession>
<protein>
    <submittedName>
        <fullName evidence="8">Fe(II)-dependent oxygenase</fullName>
    </submittedName>
</protein>
<evidence type="ECO:0000313" key="9">
    <source>
        <dbReference type="Proteomes" id="UP000364291"/>
    </source>
</evidence>
<dbReference type="GO" id="GO:0004656">
    <property type="term" value="F:procollagen-proline 4-dioxygenase activity"/>
    <property type="evidence" value="ECO:0007669"/>
    <property type="project" value="TreeGrafter"/>
</dbReference>
<dbReference type="Pfam" id="PF13640">
    <property type="entry name" value="2OG-FeII_Oxy_3"/>
    <property type="match status" value="1"/>
</dbReference>
<dbReference type="InterPro" id="IPR044862">
    <property type="entry name" value="Pro_4_hyd_alph_FE2OG_OXY"/>
</dbReference>
<dbReference type="PROSITE" id="PS51471">
    <property type="entry name" value="FE2OG_OXY"/>
    <property type="match status" value="1"/>
</dbReference>
<evidence type="ECO:0000313" key="8">
    <source>
        <dbReference type="EMBL" id="VVG70719.1"/>
    </source>
</evidence>
<dbReference type="GO" id="GO:0031418">
    <property type="term" value="F:L-ascorbic acid binding"/>
    <property type="evidence" value="ECO:0007669"/>
    <property type="project" value="UniProtKB-KW"/>
</dbReference>
<evidence type="ECO:0000256" key="5">
    <source>
        <dbReference type="ARBA" id="ARBA00023002"/>
    </source>
</evidence>
<keyword evidence="6" id="KW-0408">Iron</keyword>
<keyword evidence="4" id="KW-0223">Dioxygenase</keyword>
<dbReference type="InterPro" id="IPR045054">
    <property type="entry name" value="P4HA-like"/>
</dbReference>
<evidence type="ECO:0000256" key="3">
    <source>
        <dbReference type="ARBA" id="ARBA00022896"/>
    </source>
</evidence>
<evidence type="ECO:0000256" key="1">
    <source>
        <dbReference type="ARBA" id="ARBA00001961"/>
    </source>
</evidence>